<dbReference type="EMBL" id="MPUH01000317">
    <property type="protein sequence ID" value="OMJ83059.1"/>
    <property type="molecule type" value="Genomic_DNA"/>
</dbReference>
<dbReference type="AlphaFoldDB" id="A0A1R2C283"/>
<keyword evidence="1" id="KW-0479">Metal-binding</keyword>
<comment type="caution">
    <text evidence="3">The sequence shown here is derived from an EMBL/GenBank/DDBJ whole genome shotgun (WGS) entry which is preliminary data.</text>
</comment>
<organism evidence="3 4">
    <name type="scientific">Stentor coeruleus</name>
    <dbReference type="NCBI Taxonomy" id="5963"/>
    <lineage>
        <taxon>Eukaryota</taxon>
        <taxon>Sar</taxon>
        <taxon>Alveolata</taxon>
        <taxon>Ciliophora</taxon>
        <taxon>Postciliodesmatophora</taxon>
        <taxon>Heterotrichea</taxon>
        <taxon>Heterotrichida</taxon>
        <taxon>Stentoridae</taxon>
        <taxon>Stentor</taxon>
    </lineage>
</organism>
<evidence type="ECO:0000313" key="3">
    <source>
        <dbReference type="EMBL" id="OMJ83059.1"/>
    </source>
</evidence>
<sequence length="194" mass="23293">MNFISRCKIKNCRQVNCYFFHHVKQQRRLQDTYNYKPIPCPNVFKEGYWERPDICPNSKNCEFAHTENEINYYIENYRKDLVDSGNLKHLEVFPLERNENDSYVNQLASFLGEINMLQSQVYQNELKLSEKIKEIEKIDKNIHLLNQKILCIGCKEQRYSIMLLPCRHMICSYCWNDNVCIRCGIRISCYIQIN</sequence>
<protein>
    <recommendedName>
        <fullName evidence="2">C3H1-type domain-containing protein</fullName>
    </recommendedName>
</protein>
<dbReference type="Pfam" id="PF23261">
    <property type="entry name" value="zf-CCCH_11"/>
    <property type="match status" value="1"/>
</dbReference>
<dbReference type="InterPro" id="IPR013083">
    <property type="entry name" value="Znf_RING/FYVE/PHD"/>
</dbReference>
<dbReference type="PROSITE" id="PS50103">
    <property type="entry name" value="ZF_C3H1"/>
    <property type="match status" value="1"/>
</dbReference>
<gene>
    <name evidence="3" type="ORF">SteCoe_16094</name>
</gene>
<dbReference type="Proteomes" id="UP000187209">
    <property type="component" value="Unassembled WGS sequence"/>
</dbReference>
<keyword evidence="1" id="KW-0862">Zinc</keyword>
<evidence type="ECO:0000256" key="1">
    <source>
        <dbReference type="PROSITE-ProRule" id="PRU00723"/>
    </source>
</evidence>
<feature type="domain" description="C3H1-type" evidence="2">
    <location>
        <begin position="34"/>
        <end position="68"/>
    </location>
</feature>
<feature type="zinc finger region" description="C3H1-type" evidence="1">
    <location>
        <begin position="34"/>
        <end position="68"/>
    </location>
</feature>
<proteinExistence type="predicted"/>
<name>A0A1R2C283_9CILI</name>
<dbReference type="GO" id="GO:0008270">
    <property type="term" value="F:zinc ion binding"/>
    <property type="evidence" value="ECO:0007669"/>
    <property type="project" value="UniProtKB-KW"/>
</dbReference>
<reference evidence="3 4" key="1">
    <citation type="submission" date="2016-11" db="EMBL/GenBank/DDBJ databases">
        <title>The macronuclear genome of Stentor coeruleus: a giant cell with tiny introns.</title>
        <authorList>
            <person name="Slabodnick M."/>
            <person name="Ruby J.G."/>
            <person name="Reiff S.B."/>
            <person name="Swart E.C."/>
            <person name="Gosai S."/>
            <person name="Prabakaran S."/>
            <person name="Witkowska E."/>
            <person name="Larue G.E."/>
            <person name="Fisher S."/>
            <person name="Freeman R.M."/>
            <person name="Gunawardena J."/>
            <person name="Chu W."/>
            <person name="Stover N.A."/>
            <person name="Gregory B.D."/>
            <person name="Nowacki M."/>
            <person name="Derisi J."/>
            <person name="Roy S.W."/>
            <person name="Marshall W.F."/>
            <person name="Sood P."/>
        </authorList>
    </citation>
    <scope>NUCLEOTIDE SEQUENCE [LARGE SCALE GENOMIC DNA]</scope>
    <source>
        <strain evidence="3">WM001</strain>
    </source>
</reference>
<accession>A0A1R2C283</accession>
<dbReference type="InterPro" id="IPR057296">
    <property type="entry name" value="UNK_Znf_5"/>
</dbReference>
<keyword evidence="1" id="KW-0863">Zinc-finger</keyword>
<evidence type="ECO:0000259" key="2">
    <source>
        <dbReference type="PROSITE" id="PS50103"/>
    </source>
</evidence>
<evidence type="ECO:0000313" key="4">
    <source>
        <dbReference type="Proteomes" id="UP000187209"/>
    </source>
</evidence>
<keyword evidence="4" id="KW-1185">Reference proteome</keyword>
<dbReference type="InterPro" id="IPR000571">
    <property type="entry name" value="Znf_CCCH"/>
</dbReference>
<dbReference type="Gene3D" id="3.30.40.10">
    <property type="entry name" value="Zinc/RING finger domain, C3HC4 (zinc finger)"/>
    <property type="match status" value="1"/>
</dbReference>